<proteinExistence type="predicted"/>
<dbReference type="OrthoDB" id="3629459at2"/>
<protein>
    <recommendedName>
        <fullName evidence="4">Lipoprotein</fullName>
    </recommendedName>
</protein>
<comment type="caution">
    <text evidence="2">The sequence shown here is derived from an EMBL/GenBank/DDBJ whole genome shotgun (WGS) entry which is preliminary data.</text>
</comment>
<keyword evidence="3" id="KW-1185">Reference proteome</keyword>
<evidence type="ECO:0000313" key="2">
    <source>
        <dbReference type="EMBL" id="EOD63155.1"/>
    </source>
</evidence>
<dbReference type="Proteomes" id="UP000014139">
    <property type="component" value="Unassembled WGS sequence"/>
</dbReference>
<feature type="chain" id="PRO_5004361047" description="Lipoprotein" evidence="1">
    <location>
        <begin position="26"/>
        <end position="161"/>
    </location>
</feature>
<dbReference type="PATRIC" id="fig|1292037.4.peg.7227"/>
<sequence length="161" mass="16600">MPNRTAAALLAATAASFLLVSCSSADSSTPAAAPAPAASADQVVAKLAGKIPTVKLVKTYTAEDDPNHLLGRPNGYTSKAAFADSRIPVDQLDGTAPDSTDRGGSVEVFADEAGAKARMDLVQAATKGLDPEYDYVAGPVLVRVSHLLTPDQAKEYESAVR</sequence>
<dbReference type="RefSeq" id="WP_004560723.1">
    <property type="nucleotide sequence ID" value="NZ_AOUO01000654.1"/>
</dbReference>
<evidence type="ECO:0000313" key="3">
    <source>
        <dbReference type="Proteomes" id="UP000014139"/>
    </source>
</evidence>
<name>R1HHT5_9PSEU</name>
<dbReference type="AlphaFoldDB" id="R1HHT5"/>
<organism evidence="2 3">
    <name type="scientific">Amycolatopsis vancoresmycina DSM 44592</name>
    <dbReference type="NCBI Taxonomy" id="1292037"/>
    <lineage>
        <taxon>Bacteria</taxon>
        <taxon>Bacillati</taxon>
        <taxon>Actinomycetota</taxon>
        <taxon>Actinomycetes</taxon>
        <taxon>Pseudonocardiales</taxon>
        <taxon>Pseudonocardiaceae</taxon>
        <taxon>Amycolatopsis</taxon>
    </lineage>
</organism>
<dbReference type="EMBL" id="AOUO01000654">
    <property type="protein sequence ID" value="EOD63155.1"/>
    <property type="molecule type" value="Genomic_DNA"/>
</dbReference>
<keyword evidence="1" id="KW-0732">Signal</keyword>
<dbReference type="PROSITE" id="PS51257">
    <property type="entry name" value="PROKAR_LIPOPROTEIN"/>
    <property type="match status" value="1"/>
</dbReference>
<reference evidence="2 3" key="1">
    <citation type="submission" date="2013-02" db="EMBL/GenBank/DDBJ databases">
        <title>Draft genome sequence of Amycolatopsis vancoresmycina strain DSM 44592T.</title>
        <authorList>
            <person name="Kumar S."/>
            <person name="Kaur N."/>
            <person name="Kaur C."/>
            <person name="Raghava G.P.S."/>
            <person name="Mayilraj S."/>
        </authorList>
    </citation>
    <scope>NUCLEOTIDE SEQUENCE [LARGE SCALE GENOMIC DNA]</scope>
    <source>
        <strain evidence="2 3">DSM 44592</strain>
    </source>
</reference>
<evidence type="ECO:0008006" key="4">
    <source>
        <dbReference type="Google" id="ProtNLM"/>
    </source>
</evidence>
<gene>
    <name evidence="2" type="ORF">H480_38500</name>
</gene>
<evidence type="ECO:0000256" key="1">
    <source>
        <dbReference type="SAM" id="SignalP"/>
    </source>
</evidence>
<feature type="signal peptide" evidence="1">
    <location>
        <begin position="1"/>
        <end position="25"/>
    </location>
</feature>
<dbReference type="eggNOG" id="ENOG50337TQ">
    <property type="taxonomic scope" value="Bacteria"/>
</dbReference>
<accession>R1HHT5</accession>